<sequence>MRGLNIQSRICRSLIASKTAHAAFRCTLLESQLKKAGVDISHCITLTNLRCETTTRAVSSRQLDAVVVDDERSAA</sequence>
<reference evidence="1 2" key="1">
    <citation type="submission" date="2018-02" db="EMBL/GenBank/DDBJ databases">
        <title>Genome sequence of the basidiomycete white-rot fungus Phlebia centrifuga.</title>
        <authorList>
            <person name="Granchi Z."/>
            <person name="Peng M."/>
            <person name="de Vries R.P."/>
            <person name="Hilden K."/>
            <person name="Makela M.R."/>
            <person name="Grigoriev I."/>
            <person name="Riley R."/>
        </authorList>
    </citation>
    <scope>NUCLEOTIDE SEQUENCE [LARGE SCALE GENOMIC DNA]</scope>
    <source>
        <strain evidence="1 2">FBCC195</strain>
    </source>
</reference>
<evidence type="ECO:0000313" key="2">
    <source>
        <dbReference type="Proteomes" id="UP000186601"/>
    </source>
</evidence>
<proteinExistence type="predicted"/>
<keyword evidence="2" id="KW-1185">Reference proteome</keyword>
<comment type="caution">
    <text evidence="1">The sequence shown here is derived from an EMBL/GenBank/DDBJ whole genome shotgun (WGS) entry which is preliminary data.</text>
</comment>
<protein>
    <submittedName>
        <fullName evidence="1">Uncharacterized protein</fullName>
    </submittedName>
</protein>
<name>A0A2R6NZT0_9APHY</name>
<gene>
    <name evidence="1" type="ORF">PHLCEN_2v6304</name>
</gene>
<evidence type="ECO:0000313" key="1">
    <source>
        <dbReference type="EMBL" id="PSR81622.1"/>
    </source>
</evidence>
<dbReference type="AlphaFoldDB" id="A0A2R6NZT0"/>
<organism evidence="1 2">
    <name type="scientific">Hermanssonia centrifuga</name>
    <dbReference type="NCBI Taxonomy" id="98765"/>
    <lineage>
        <taxon>Eukaryota</taxon>
        <taxon>Fungi</taxon>
        <taxon>Dikarya</taxon>
        <taxon>Basidiomycota</taxon>
        <taxon>Agaricomycotina</taxon>
        <taxon>Agaricomycetes</taxon>
        <taxon>Polyporales</taxon>
        <taxon>Meruliaceae</taxon>
        <taxon>Hermanssonia</taxon>
    </lineage>
</organism>
<accession>A0A2R6NZT0</accession>
<dbReference type="EMBL" id="MLYV02000612">
    <property type="protein sequence ID" value="PSR81622.1"/>
    <property type="molecule type" value="Genomic_DNA"/>
</dbReference>
<dbReference type="Proteomes" id="UP000186601">
    <property type="component" value="Unassembled WGS sequence"/>
</dbReference>